<dbReference type="PANTHER" id="PTHR33420">
    <property type="entry name" value="FIMBRIAL SUBUNIT ELFA-RELATED"/>
    <property type="match status" value="1"/>
</dbReference>
<dbReference type="GO" id="GO:0043709">
    <property type="term" value="P:cell adhesion involved in single-species biofilm formation"/>
    <property type="evidence" value="ECO:0007669"/>
    <property type="project" value="TreeGrafter"/>
</dbReference>
<keyword evidence="3" id="KW-0732">Signal</keyword>
<evidence type="ECO:0000256" key="2">
    <source>
        <dbReference type="ARBA" id="ARBA00006671"/>
    </source>
</evidence>
<evidence type="ECO:0000256" key="4">
    <source>
        <dbReference type="ARBA" id="ARBA00023263"/>
    </source>
</evidence>
<dbReference type="GO" id="GO:0009289">
    <property type="term" value="C:pilus"/>
    <property type="evidence" value="ECO:0007669"/>
    <property type="project" value="UniProtKB-SubCell"/>
</dbReference>
<dbReference type="InterPro" id="IPR054160">
    <property type="entry name" value="MrkD_recept-bd"/>
</dbReference>
<dbReference type="KEGG" id="sfw:WN53_08855"/>
<dbReference type="InterPro" id="IPR050263">
    <property type="entry name" value="Bact_Fimbrial_Adh_Pro"/>
</dbReference>
<keyword evidence="4" id="KW-0281">Fimbrium</keyword>
<evidence type="ECO:0000256" key="3">
    <source>
        <dbReference type="ARBA" id="ARBA00022729"/>
    </source>
</evidence>
<name>A0A0F7H9J0_SERFO</name>
<dbReference type="RefSeq" id="WP_024485063.1">
    <property type="nucleotide sequence ID" value="NZ_CAMKJV010000019.1"/>
</dbReference>
<accession>A0A0F7H9J0</accession>
<dbReference type="InterPro" id="IPR000259">
    <property type="entry name" value="Adhesion_dom_fimbrial"/>
</dbReference>
<feature type="domain" description="MrkD-like receptor binding" evidence="6">
    <location>
        <begin position="37"/>
        <end position="162"/>
    </location>
</feature>
<evidence type="ECO:0000259" key="5">
    <source>
        <dbReference type="Pfam" id="PF00419"/>
    </source>
</evidence>
<feature type="domain" description="Fimbrial-type adhesion" evidence="5">
    <location>
        <begin position="173"/>
        <end position="312"/>
    </location>
</feature>
<sequence>MKVFAGMIMLLFLQAIPLSVWAACTSYESSQVNLSFSFSDVIVQRDAPIGSKIATSIIKVPHHALCTNGLGHMNFAMVYNGANATSTPGVYRTNVPGVGISLVNYNNDGAFFFSSPASFRSVDYAGIFGIGDNTLHLVKTGDITPGVLAPGVVGNIYGDDKVITVQSSISAVTIVSAACSISTPKVNVPLEDVLAGSLTSMGSTAKPKAFNVGLDCNAGARVNAMLTGVQNTDNSADGVLQLTNAGSEGVATGVGIQILYNNAPMALNNNIVLKTSVGGQEMLPFTAQYYQTKNSVTSGSANATATLNLTYQ</sequence>
<gene>
    <name evidence="7" type="primary">fimA_7</name>
    <name evidence="7" type="ORF">NCTC12965_08275</name>
</gene>
<evidence type="ECO:0000259" key="6">
    <source>
        <dbReference type="Pfam" id="PF22003"/>
    </source>
</evidence>
<dbReference type="InterPro" id="IPR008966">
    <property type="entry name" value="Adhesion_dom_sf"/>
</dbReference>
<dbReference type="Pfam" id="PF22003">
    <property type="entry name" value="MrkDrd"/>
    <property type="match status" value="1"/>
</dbReference>
<dbReference type="Pfam" id="PF00419">
    <property type="entry name" value="Fimbrial"/>
    <property type="match status" value="1"/>
</dbReference>
<reference evidence="7" key="1">
    <citation type="submission" date="2019-05" db="EMBL/GenBank/DDBJ databases">
        <authorList>
            <consortium name="Pathogen Informatics"/>
        </authorList>
    </citation>
    <scope>NUCLEOTIDE SEQUENCE [LARGE SCALE GENOMIC DNA]</scope>
    <source>
        <strain evidence="7">NCTC12965</strain>
    </source>
</reference>
<dbReference type="Gene3D" id="2.60.40.1090">
    <property type="entry name" value="Fimbrial-type adhesion domain"/>
    <property type="match status" value="1"/>
</dbReference>
<evidence type="ECO:0000256" key="1">
    <source>
        <dbReference type="ARBA" id="ARBA00004561"/>
    </source>
</evidence>
<dbReference type="EMBL" id="CABEEZ010000163">
    <property type="protein sequence ID" value="VTR59831.1"/>
    <property type="molecule type" value="Genomic_DNA"/>
</dbReference>
<dbReference type="PROSITE" id="PS51257">
    <property type="entry name" value="PROKAR_LIPOPROTEIN"/>
    <property type="match status" value="1"/>
</dbReference>
<proteinExistence type="inferred from homology"/>
<organism evidence="7">
    <name type="scientific">Serratia fonticola</name>
    <dbReference type="NCBI Taxonomy" id="47917"/>
    <lineage>
        <taxon>Bacteria</taxon>
        <taxon>Pseudomonadati</taxon>
        <taxon>Pseudomonadota</taxon>
        <taxon>Gammaproteobacteria</taxon>
        <taxon>Enterobacterales</taxon>
        <taxon>Yersiniaceae</taxon>
        <taxon>Serratia</taxon>
    </lineage>
</organism>
<dbReference type="AlphaFoldDB" id="A0A0F7H9J0"/>
<dbReference type="PANTHER" id="PTHR33420:SF12">
    <property type="entry name" value="FIMBRIN-LIKE PROTEIN FIMI-RELATED"/>
    <property type="match status" value="1"/>
</dbReference>
<protein>
    <submittedName>
        <fullName evidence="7">Type-1A pilin</fullName>
    </submittedName>
</protein>
<dbReference type="InterPro" id="IPR036937">
    <property type="entry name" value="Adhesion_dom_fimbrial_sf"/>
</dbReference>
<dbReference type="SUPFAM" id="SSF49401">
    <property type="entry name" value="Bacterial adhesins"/>
    <property type="match status" value="1"/>
</dbReference>
<evidence type="ECO:0000313" key="7">
    <source>
        <dbReference type="EMBL" id="VTR59831.1"/>
    </source>
</evidence>
<dbReference type="Gene3D" id="2.60.40.3310">
    <property type="match status" value="1"/>
</dbReference>
<comment type="subcellular location">
    <subcellularLocation>
        <location evidence="1">Fimbrium</location>
    </subcellularLocation>
</comment>
<dbReference type="GeneID" id="30320270"/>
<comment type="similarity">
    <text evidence="2">Belongs to the fimbrial protein family.</text>
</comment>